<dbReference type="SUPFAM" id="SSF52047">
    <property type="entry name" value="RNI-like"/>
    <property type="match status" value="1"/>
</dbReference>
<reference evidence="2" key="1">
    <citation type="submission" date="2023-03" db="EMBL/GenBank/DDBJ databases">
        <title>Massive genome expansion in bonnet fungi (Mycena s.s.) driven by repeated elements and novel gene families across ecological guilds.</title>
        <authorList>
            <consortium name="Lawrence Berkeley National Laboratory"/>
            <person name="Harder C.B."/>
            <person name="Miyauchi S."/>
            <person name="Viragh M."/>
            <person name="Kuo A."/>
            <person name="Thoen E."/>
            <person name="Andreopoulos B."/>
            <person name="Lu D."/>
            <person name="Skrede I."/>
            <person name="Drula E."/>
            <person name="Henrissat B."/>
            <person name="Morin E."/>
            <person name="Kohler A."/>
            <person name="Barry K."/>
            <person name="LaButti K."/>
            <person name="Morin E."/>
            <person name="Salamov A."/>
            <person name="Lipzen A."/>
            <person name="Mereny Z."/>
            <person name="Hegedus B."/>
            <person name="Baldrian P."/>
            <person name="Stursova M."/>
            <person name="Weitz H."/>
            <person name="Taylor A."/>
            <person name="Grigoriev I.V."/>
            <person name="Nagy L.G."/>
            <person name="Martin F."/>
            <person name="Kauserud H."/>
        </authorList>
    </citation>
    <scope>NUCLEOTIDE SEQUENCE</scope>
    <source>
        <strain evidence="2">CBHHK188m</strain>
    </source>
</reference>
<proteinExistence type="predicted"/>
<feature type="coiled-coil region" evidence="1">
    <location>
        <begin position="3"/>
        <end position="37"/>
    </location>
</feature>
<keyword evidence="1" id="KW-0175">Coiled coil</keyword>
<sequence>MSVQKLEASLEKLSANIALQKEVLKKLENSKIRVQRQLNSIRDPVARLPLEISSEIFVQCLSPRSKSGSPHIPILLSNVCNTWYNIALSTPRLWAVIHVDFPHAESFKQGLETWSRRARNCYLSISLAGAFNSGVGAVLSPYVHRLVYLEINLVGEGGIGAFLEDMGQGTLPFLKTVRIHDSTVGYGGCSAPCILELLRLAPDLAEFMTEVSPVWGDDSESPEQLVLPALRRLMFGGRSNLFGRRSNLRGDDEILKYLSLPNLQSLHLPMQIEDNGLLEFLQRSVPPLQELMIGDGCRDIEDFTCFERCVLLVPTLTRLELSGPSDLLVEEFFSALAESPTHMLPNLRSLIMHLDMDTITPPDFWTTVLRALSKRRGQLTYFMIAQYRWTIARPESEVCAAFRQLAVNGMGIYVGTEEGSIVSA</sequence>
<evidence type="ECO:0000256" key="1">
    <source>
        <dbReference type="SAM" id="Coils"/>
    </source>
</evidence>
<evidence type="ECO:0000313" key="2">
    <source>
        <dbReference type="EMBL" id="KAJ7752412.1"/>
    </source>
</evidence>
<gene>
    <name evidence="2" type="ORF">DFH07DRAFT_520991</name>
</gene>
<dbReference type="Gene3D" id="3.80.10.10">
    <property type="entry name" value="Ribonuclease Inhibitor"/>
    <property type="match status" value="1"/>
</dbReference>
<dbReference type="Proteomes" id="UP001215280">
    <property type="component" value="Unassembled WGS sequence"/>
</dbReference>
<dbReference type="EMBL" id="JARJLG010000074">
    <property type="protein sequence ID" value="KAJ7752412.1"/>
    <property type="molecule type" value="Genomic_DNA"/>
</dbReference>
<keyword evidence="3" id="KW-1185">Reference proteome</keyword>
<evidence type="ECO:0000313" key="3">
    <source>
        <dbReference type="Proteomes" id="UP001215280"/>
    </source>
</evidence>
<organism evidence="2 3">
    <name type="scientific">Mycena maculata</name>
    <dbReference type="NCBI Taxonomy" id="230809"/>
    <lineage>
        <taxon>Eukaryota</taxon>
        <taxon>Fungi</taxon>
        <taxon>Dikarya</taxon>
        <taxon>Basidiomycota</taxon>
        <taxon>Agaricomycotina</taxon>
        <taxon>Agaricomycetes</taxon>
        <taxon>Agaricomycetidae</taxon>
        <taxon>Agaricales</taxon>
        <taxon>Marasmiineae</taxon>
        <taxon>Mycenaceae</taxon>
        <taxon>Mycena</taxon>
    </lineage>
</organism>
<dbReference type="AlphaFoldDB" id="A0AAD7IZ57"/>
<evidence type="ECO:0008006" key="4">
    <source>
        <dbReference type="Google" id="ProtNLM"/>
    </source>
</evidence>
<accession>A0AAD7IZ57</accession>
<protein>
    <recommendedName>
        <fullName evidence="4">F-box domain-containing protein</fullName>
    </recommendedName>
</protein>
<dbReference type="InterPro" id="IPR032675">
    <property type="entry name" value="LRR_dom_sf"/>
</dbReference>
<comment type="caution">
    <text evidence="2">The sequence shown here is derived from an EMBL/GenBank/DDBJ whole genome shotgun (WGS) entry which is preliminary data.</text>
</comment>
<name>A0AAD7IZ57_9AGAR</name>